<keyword evidence="1" id="KW-0472">Membrane</keyword>
<organism evidence="3 4">
    <name type="scientific">Flavobacterium supellecticarium</name>
    <dbReference type="NCBI Taxonomy" id="2565924"/>
    <lineage>
        <taxon>Bacteria</taxon>
        <taxon>Pseudomonadati</taxon>
        <taxon>Bacteroidota</taxon>
        <taxon>Flavobacteriia</taxon>
        <taxon>Flavobacteriales</taxon>
        <taxon>Flavobacteriaceae</taxon>
        <taxon>Flavobacterium</taxon>
    </lineage>
</organism>
<keyword evidence="4" id="KW-1185">Reference proteome</keyword>
<keyword evidence="1" id="KW-0812">Transmembrane</keyword>
<evidence type="ECO:0000256" key="2">
    <source>
        <dbReference type="SAM" id="SignalP"/>
    </source>
</evidence>
<sequence>MKKIGVYSYIFIFTLLANVVAFAEEDPGDFGGDPDDNPLDTPVVPINGYVIWMAFIAIAFAIFVINKRRAALRN</sequence>
<evidence type="ECO:0000256" key="1">
    <source>
        <dbReference type="SAM" id="Phobius"/>
    </source>
</evidence>
<dbReference type="RefSeq" id="WP_136402325.1">
    <property type="nucleotide sequence ID" value="NZ_SSNZ01000002.1"/>
</dbReference>
<proteinExistence type="predicted"/>
<keyword evidence="2" id="KW-0732">Signal</keyword>
<keyword evidence="1" id="KW-1133">Transmembrane helix</keyword>
<name>A0A4S4A0C7_9FLAO</name>
<feature type="transmembrane region" description="Helical" evidence="1">
    <location>
        <begin position="47"/>
        <end position="65"/>
    </location>
</feature>
<accession>A0A4S4A0C7</accession>
<feature type="signal peptide" evidence="2">
    <location>
        <begin position="1"/>
        <end position="23"/>
    </location>
</feature>
<protein>
    <recommendedName>
        <fullName evidence="5">Signal peptidase</fullName>
    </recommendedName>
</protein>
<evidence type="ECO:0000313" key="3">
    <source>
        <dbReference type="EMBL" id="THF51339.1"/>
    </source>
</evidence>
<dbReference type="Proteomes" id="UP000307507">
    <property type="component" value="Unassembled WGS sequence"/>
</dbReference>
<gene>
    <name evidence="3" type="ORF">E6C50_06120</name>
</gene>
<evidence type="ECO:0008006" key="5">
    <source>
        <dbReference type="Google" id="ProtNLM"/>
    </source>
</evidence>
<reference evidence="3 4" key="1">
    <citation type="submission" date="2019-04" db="EMBL/GenBank/DDBJ databases">
        <title>Flavobacterium sp. nov. isolated from construction timber.</title>
        <authorList>
            <person name="Lin S.-Y."/>
            <person name="Chang C.-T."/>
            <person name="Young C.-C."/>
        </authorList>
    </citation>
    <scope>NUCLEOTIDE SEQUENCE [LARGE SCALE GENOMIC DNA]</scope>
    <source>
        <strain evidence="3 4">CC-CTC003</strain>
    </source>
</reference>
<dbReference type="AlphaFoldDB" id="A0A4S4A0C7"/>
<evidence type="ECO:0000313" key="4">
    <source>
        <dbReference type="Proteomes" id="UP000307507"/>
    </source>
</evidence>
<dbReference type="EMBL" id="SSNZ01000002">
    <property type="protein sequence ID" value="THF51339.1"/>
    <property type="molecule type" value="Genomic_DNA"/>
</dbReference>
<feature type="chain" id="PRO_5020490352" description="Signal peptidase" evidence="2">
    <location>
        <begin position="24"/>
        <end position="74"/>
    </location>
</feature>
<comment type="caution">
    <text evidence="3">The sequence shown here is derived from an EMBL/GenBank/DDBJ whole genome shotgun (WGS) entry which is preliminary data.</text>
</comment>